<organism evidence="2">
    <name type="scientific">Sesamum latifolium</name>
    <dbReference type="NCBI Taxonomy" id="2727402"/>
    <lineage>
        <taxon>Eukaryota</taxon>
        <taxon>Viridiplantae</taxon>
        <taxon>Streptophyta</taxon>
        <taxon>Embryophyta</taxon>
        <taxon>Tracheophyta</taxon>
        <taxon>Spermatophyta</taxon>
        <taxon>Magnoliopsida</taxon>
        <taxon>eudicotyledons</taxon>
        <taxon>Gunneridae</taxon>
        <taxon>Pentapetalae</taxon>
        <taxon>asterids</taxon>
        <taxon>lamiids</taxon>
        <taxon>Lamiales</taxon>
        <taxon>Pedaliaceae</taxon>
        <taxon>Sesamum</taxon>
    </lineage>
</organism>
<dbReference type="AlphaFoldDB" id="A0AAW2TA34"/>
<evidence type="ECO:0000256" key="1">
    <source>
        <dbReference type="SAM" id="MobiDB-lite"/>
    </source>
</evidence>
<protein>
    <submittedName>
        <fullName evidence="2">Uncharacterized protein</fullName>
    </submittedName>
</protein>
<feature type="compositionally biased region" description="Basic and acidic residues" evidence="1">
    <location>
        <begin position="58"/>
        <end position="69"/>
    </location>
</feature>
<proteinExistence type="predicted"/>
<evidence type="ECO:0000313" key="2">
    <source>
        <dbReference type="EMBL" id="KAL0401653.1"/>
    </source>
</evidence>
<reference evidence="2" key="1">
    <citation type="submission" date="2020-06" db="EMBL/GenBank/DDBJ databases">
        <authorList>
            <person name="Li T."/>
            <person name="Hu X."/>
            <person name="Zhang T."/>
            <person name="Song X."/>
            <person name="Zhang H."/>
            <person name="Dai N."/>
            <person name="Sheng W."/>
            <person name="Hou X."/>
            <person name="Wei L."/>
        </authorList>
    </citation>
    <scope>NUCLEOTIDE SEQUENCE</scope>
    <source>
        <strain evidence="2">KEN1</strain>
        <tissue evidence="2">Leaf</tissue>
    </source>
</reference>
<feature type="region of interest" description="Disordered" evidence="1">
    <location>
        <begin position="57"/>
        <end position="87"/>
    </location>
</feature>
<name>A0AAW2TA34_9LAMI</name>
<dbReference type="EMBL" id="JACGWN010000015">
    <property type="protein sequence ID" value="KAL0401653.1"/>
    <property type="molecule type" value="Genomic_DNA"/>
</dbReference>
<comment type="caution">
    <text evidence="2">The sequence shown here is derived from an EMBL/GenBank/DDBJ whole genome shotgun (WGS) entry which is preliminary data.</text>
</comment>
<gene>
    <name evidence="2" type="ORF">Slati_4195200</name>
</gene>
<reference evidence="2" key="2">
    <citation type="journal article" date="2024" name="Plant">
        <title>Genomic evolution and insights into agronomic trait innovations of Sesamum species.</title>
        <authorList>
            <person name="Miao H."/>
            <person name="Wang L."/>
            <person name="Qu L."/>
            <person name="Liu H."/>
            <person name="Sun Y."/>
            <person name="Le M."/>
            <person name="Wang Q."/>
            <person name="Wei S."/>
            <person name="Zheng Y."/>
            <person name="Lin W."/>
            <person name="Duan Y."/>
            <person name="Cao H."/>
            <person name="Xiong S."/>
            <person name="Wang X."/>
            <person name="Wei L."/>
            <person name="Li C."/>
            <person name="Ma Q."/>
            <person name="Ju M."/>
            <person name="Zhao R."/>
            <person name="Li G."/>
            <person name="Mu C."/>
            <person name="Tian Q."/>
            <person name="Mei H."/>
            <person name="Zhang T."/>
            <person name="Gao T."/>
            <person name="Zhang H."/>
        </authorList>
    </citation>
    <scope>NUCLEOTIDE SEQUENCE</scope>
    <source>
        <strain evidence="2">KEN1</strain>
    </source>
</reference>
<sequence>MMTGEIGEYIGDRLGKFIDSDHAQAQFKWGAKILIRASLDVHKLLTRALRLRSMGGTDVEKLSESRSEQGLRPSLKVPEPKNQGEGLRVDSDLQLGRTEGANRTVSNGINGLSSIQIDLIKAAQNVPVQVTDAFVEGGLVEIPITFSEGSSVGNLSGSGMGEKGKIRLGYSCGKNAGTAVRGQGGRKCKIERGGREQLAKRILTEDGMELFQAVEAAEQPRREQ</sequence>
<accession>A0AAW2TA34</accession>